<protein>
    <submittedName>
        <fullName evidence="5">Restriction endonuclease subunit S</fullName>
    </submittedName>
</protein>
<comment type="similarity">
    <text evidence="1">Belongs to the type-I restriction system S methylase family.</text>
</comment>
<evidence type="ECO:0000256" key="3">
    <source>
        <dbReference type="ARBA" id="ARBA00023125"/>
    </source>
</evidence>
<gene>
    <name evidence="5" type="ORF">F7D31_01440</name>
</gene>
<comment type="caution">
    <text evidence="5">The sequence shown here is derived from an EMBL/GenBank/DDBJ whole genome shotgun (WGS) entry which is preliminary data.</text>
</comment>
<accession>A0AA90VL35</accession>
<dbReference type="PANTHER" id="PTHR30408">
    <property type="entry name" value="TYPE-1 RESTRICTION ENZYME ECOKI SPECIFICITY PROTEIN"/>
    <property type="match status" value="1"/>
</dbReference>
<dbReference type="InterPro" id="IPR000055">
    <property type="entry name" value="Restrct_endonuc_typeI_TRD"/>
</dbReference>
<evidence type="ECO:0000256" key="2">
    <source>
        <dbReference type="ARBA" id="ARBA00022747"/>
    </source>
</evidence>
<dbReference type="GO" id="GO:0009307">
    <property type="term" value="P:DNA restriction-modification system"/>
    <property type="evidence" value="ECO:0007669"/>
    <property type="project" value="UniProtKB-KW"/>
</dbReference>
<evidence type="ECO:0000313" key="5">
    <source>
        <dbReference type="EMBL" id="MQO91354.1"/>
    </source>
</evidence>
<dbReference type="InterPro" id="IPR052021">
    <property type="entry name" value="Type-I_RS_S_subunit"/>
</dbReference>
<feature type="domain" description="Type I restriction modification DNA specificity" evidence="4">
    <location>
        <begin position="213"/>
        <end position="360"/>
    </location>
</feature>
<dbReference type="Pfam" id="PF01420">
    <property type="entry name" value="Methylase_S"/>
    <property type="match status" value="2"/>
</dbReference>
<keyword evidence="5" id="KW-0255">Endonuclease</keyword>
<dbReference type="SUPFAM" id="SSF116734">
    <property type="entry name" value="DNA methylase specificity domain"/>
    <property type="match status" value="2"/>
</dbReference>
<evidence type="ECO:0000259" key="4">
    <source>
        <dbReference type="Pfam" id="PF01420"/>
    </source>
</evidence>
<dbReference type="Gene3D" id="3.90.220.20">
    <property type="entry name" value="DNA methylase specificity domains"/>
    <property type="match status" value="2"/>
</dbReference>
<organism evidence="5 6">
    <name type="scientific">Segatella copri</name>
    <dbReference type="NCBI Taxonomy" id="165179"/>
    <lineage>
        <taxon>Bacteria</taxon>
        <taxon>Pseudomonadati</taxon>
        <taxon>Bacteroidota</taxon>
        <taxon>Bacteroidia</taxon>
        <taxon>Bacteroidales</taxon>
        <taxon>Prevotellaceae</taxon>
        <taxon>Segatella</taxon>
    </lineage>
</organism>
<keyword evidence="2" id="KW-0680">Restriction system</keyword>
<dbReference type="GO" id="GO:0003677">
    <property type="term" value="F:DNA binding"/>
    <property type="evidence" value="ECO:0007669"/>
    <property type="project" value="UniProtKB-KW"/>
</dbReference>
<keyword evidence="5" id="KW-0540">Nuclease</keyword>
<name>A0AA90VL35_9BACT</name>
<dbReference type="Gene3D" id="1.10.287.1120">
    <property type="entry name" value="Bipartite methylase S protein"/>
    <property type="match status" value="1"/>
</dbReference>
<dbReference type="InterPro" id="IPR044946">
    <property type="entry name" value="Restrct_endonuc_typeI_TRD_sf"/>
</dbReference>
<evidence type="ECO:0000256" key="1">
    <source>
        <dbReference type="ARBA" id="ARBA00010923"/>
    </source>
</evidence>
<keyword evidence="5" id="KW-0378">Hydrolase</keyword>
<dbReference type="GO" id="GO:0004519">
    <property type="term" value="F:endonuclease activity"/>
    <property type="evidence" value="ECO:0007669"/>
    <property type="project" value="UniProtKB-KW"/>
</dbReference>
<dbReference type="CDD" id="cd17260">
    <property type="entry name" value="RMtype1_S_EcoEI-TRD1-CR1_like"/>
    <property type="match status" value="1"/>
</dbReference>
<dbReference type="Proteomes" id="UP000421283">
    <property type="component" value="Unassembled WGS sequence"/>
</dbReference>
<reference evidence="6" key="1">
    <citation type="submission" date="2019-09" db="EMBL/GenBank/DDBJ databases">
        <title>Distinct polysaccharide growth profiles of human intestinal Prevotella copri isolates.</title>
        <authorList>
            <person name="Fehlner-Peach H."/>
            <person name="Magnabosco C."/>
            <person name="Raghavan V."/>
            <person name="Scher J.U."/>
            <person name="Tett A."/>
            <person name="Cox L.M."/>
            <person name="Gottsegen C."/>
            <person name="Watters A."/>
            <person name="Wiltshire- Gordon J.D."/>
            <person name="Segata N."/>
            <person name="Bonneau R."/>
            <person name="Littman D.R."/>
        </authorList>
    </citation>
    <scope>NUCLEOTIDE SEQUENCE [LARGE SCALE GENOMIC DNA]</scope>
    <source>
        <strain evidence="6">iAU3127</strain>
    </source>
</reference>
<keyword evidence="3" id="KW-0238">DNA-binding</keyword>
<dbReference type="EMBL" id="VZAP01000020">
    <property type="protein sequence ID" value="MQO91354.1"/>
    <property type="molecule type" value="Genomic_DNA"/>
</dbReference>
<dbReference type="CDD" id="cd17251">
    <property type="entry name" value="RMtype1_S_HinAWORF1578P-TRD2-CR2_like"/>
    <property type="match status" value="1"/>
</dbReference>
<dbReference type="PANTHER" id="PTHR30408:SF13">
    <property type="entry name" value="TYPE I RESTRICTION ENZYME HINDI SPECIFICITY SUBUNIT"/>
    <property type="match status" value="1"/>
</dbReference>
<feature type="domain" description="Type I restriction modification DNA specificity" evidence="4">
    <location>
        <begin position="7"/>
        <end position="183"/>
    </location>
</feature>
<proteinExistence type="inferred from homology"/>
<sequence length="408" mass="46099">MGGLSMEWKEVTLGDFMQCNPKRTIKKGQKARKITMDLLIPHSKTIRNWNYEPYSGGAKFQNGDTIMARITPCLENGKHAFVSILDEGEIAYGSTEYFVFCGKEKVSDNDFVYYLTKTPLFRDTAIKSMVGSSGRQRAQMDVLENLKMFVPKDISDQRRIASILSSLDRKIELNNKINADLEEMAQAIFKNWFVDFEPFKDGKFVDSELGMIPEGWKVGCLGDMGAVVCGKTPSKSNSNYYGGDIPFIKIPDMHGNVFVENSEDRLTEEGSLSQIKKFIPPYSLMVSCIATVGLVSINTKPSHTNQQINTVIPHNKSALFYLYQYIKNNEELLKNMGRGGTTTLNVNTRSFSNIRLLIPSEIALEQFHRVVEGLFKKIELNLHESRTLSLLRDTLLPRLMSGELEVPE</sequence>
<evidence type="ECO:0000313" key="6">
    <source>
        <dbReference type="Proteomes" id="UP000421283"/>
    </source>
</evidence>
<dbReference type="AlphaFoldDB" id="A0AA90VL35"/>